<evidence type="ECO:0000256" key="3">
    <source>
        <dbReference type="ARBA" id="ARBA00004370"/>
    </source>
</evidence>
<comment type="subcellular location">
    <subcellularLocation>
        <location evidence="2">Bacterial flagellum basal body</location>
    </subcellularLocation>
    <subcellularLocation>
        <location evidence="3">Membrane</location>
    </subcellularLocation>
</comment>
<evidence type="ECO:0000256" key="1">
    <source>
        <dbReference type="ARBA" id="ARBA00002591"/>
    </source>
</evidence>
<comment type="function">
    <text evidence="1">Assembles around the rod to form the L-ring and probably protects the motor/basal body from shearing forces during rotation.</text>
</comment>
<keyword evidence="12" id="KW-0966">Cell projection</keyword>
<evidence type="ECO:0000256" key="7">
    <source>
        <dbReference type="ARBA" id="ARBA00023136"/>
    </source>
</evidence>
<evidence type="ECO:0000313" key="12">
    <source>
        <dbReference type="EMBL" id="MBA4707109.1"/>
    </source>
</evidence>
<dbReference type="AlphaFoldDB" id="A0A838Y3B4"/>
<keyword evidence="12" id="KW-0969">Cilium</keyword>
<feature type="region of interest" description="Disordered" evidence="10">
    <location>
        <begin position="36"/>
        <end position="57"/>
    </location>
</feature>
<evidence type="ECO:0000256" key="6">
    <source>
        <dbReference type="ARBA" id="ARBA00022729"/>
    </source>
</evidence>
<feature type="signal peptide" evidence="11">
    <location>
        <begin position="1"/>
        <end position="26"/>
    </location>
</feature>
<dbReference type="PANTHER" id="PTHR34933">
    <property type="entry name" value="FLAGELLAR L-RING PROTEIN"/>
    <property type="match status" value="1"/>
</dbReference>
<feature type="compositionally biased region" description="Polar residues" evidence="10">
    <location>
        <begin position="39"/>
        <end position="57"/>
    </location>
</feature>
<evidence type="ECO:0000256" key="5">
    <source>
        <dbReference type="ARBA" id="ARBA00011439"/>
    </source>
</evidence>
<evidence type="ECO:0000313" key="13">
    <source>
        <dbReference type="Proteomes" id="UP000545606"/>
    </source>
</evidence>
<dbReference type="GO" id="GO:0071973">
    <property type="term" value="P:bacterial-type flagellum-dependent cell motility"/>
    <property type="evidence" value="ECO:0007669"/>
    <property type="project" value="InterPro"/>
</dbReference>
<dbReference type="GO" id="GO:0003774">
    <property type="term" value="F:cytoskeletal motor activity"/>
    <property type="evidence" value="ECO:0007669"/>
    <property type="project" value="InterPro"/>
</dbReference>
<keyword evidence="6 11" id="KW-0732">Signal</keyword>
<dbReference type="RefSeq" id="WP_181834443.1">
    <property type="nucleotide sequence ID" value="NZ_JACERN010000004.1"/>
</dbReference>
<keyword evidence="8" id="KW-0975">Bacterial flagellum</keyword>
<comment type="similarity">
    <text evidence="4">Belongs to the FlgH family.</text>
</comment>
<comment type="caution">
    <text evidence="12">The sequence shown here is derived from an EMBL/GenBank/DDBJ whole genome shotgun (WGS) entry which is preliminary data.</text>
</comment>
<protein>
    <submittedName>
        <fullName evidence="12">Flagellar basal body L-ring protein FlgH</fullName>
    </submittedName>
</protein>
<evidence type="ECO:0000256" key="9">
    <source>
        <dbReference type="ARBA" id="ARBA00023237"/>
    </source>
</evidence>
<evidence type="ECO:0000256" key="4">
    <source>
        <dbReference type="ARBA" id="ARBA00006929"/>
    </source>
</evidence>
<reference evidence="12 13" key="1">
    <citation type="submission" date="2020-07" db="EMBL/GenBank/DDBJ databases">
        <title>Draft genome sequence of violacein-producing bacteria and related species.</title>
        <authorList>
            <person name="Wilson H.S."/>
            <person name="De Leon M.E."/>
        </authorList>
    </citation>
    <scope>NUCLEOTIDE SEQUENCE [LARGE SCALE GENOMIC DNA]</scope>
    <source>
        <strain evidence="12 13">HSC-21Su07</strain>
    </source>
</reference>
<gene>
    <name evidence="12" type="ORF">H2Z84_01740</name>
</gene>
<dbReference type="PRINTS" id="PR01008">
    <property type="entry name" value="FLGLRINGFLGH"/>
</dbReference>
<proteinExistence type="inferred from homology"/>
<evidence type="ECO:0000256" key="8">
    <source>
        <dbReference type="ARBA" id="ARBA00023143"/>
    </source>
</evidence>
<evidence type="ECO:0000256" key="2">
    <source>
        <dbReference type="ARBA" id="ARBA00004117"/>
    </source>
</evidence>
<comment type="subunit">
    <text evidence="5">The basal body constitutes a major portion of the flagellar organelle and consists of four rings (L,P,S, and M) mounted on a central rod.</text>
</comment>
<evidence type="ECO:0000256" key="10">
    <source>
        <dbReference type="SAM" id="MobiDB-lite"/>
    </source>
</evidence>
<dbReference type="Pfam" id="PF02107">
    <property type="entry name" value="FlgH"/>
    <property type="match status" value="1"/>
</dbReference>
<feature type="region of interest" description="Disordered" evidence="10">
    <location>
        <begin position="127"/>
        <end position="152"/>
    </location>
</feature>
<keyword evidence="12" id="KW-0282">Flagellum</keyword>
<sequence>MLPYEIERLIMSCCARIVPLLALALAACGSVQPKPLVSGPTTASPQSVLRLQPTPGSLYQPGQYRSFFRDDIPSRIGDSLTVVIQERASSSLSAESKGSRRTDIENGLSADLDTPFVNHMFGWSSGKKSLSGKLGASGGETVDGRGSRSNNSSFTSSISVTVVDVLANGYLRVSGEKQVQINDDNEQIRLSGTVNPRDIQPGSLVSSTKLTDVRLEQQATGNQRLFTTPGWLTRFFMSVLPF</sequence>
<dbReference type="EMBL" id="JACERN010000004">
    <property type="protein sequence ID" value="MBA4707109.1"/>
    <property type="molecule type" value="Genomic_DNA"/>
</dbReference>
<accession>A0A838Y3B4</accession>
<evidence type="ECO:0000256" key="11">
    <source>
        <dbReference type="SAM" id="SignalP"/>
    </source>
</evidence>
<dbReference type="Proteomes" id="UP000545606">
    <property type="component" value="Unassembled WGS sequence"/>
</dbReference>
<dbReference type="GO" id="GO:0009427">
    <property type="term" value="C:bacterial-type flagellum basal body, distal rod, L ring"/>
    <property type="evidence" value="ECO:0007669"/>
    <property type="project" value="InterPro"/>
</dbReference>
<keyword evidence="9" id="KW-0998">Cell outer membrane</keyword>
<keyword evidence="13" id="KW-1185">Reference proteome</keyword>
<dbReference type="InterPro" id="IPR000527">
    <property type="entry name" value="Flag_Lring"/>
</dbReference>
<keyword evidence="7" id="KW-0472">Membrane</keyword>
<feature type="chain" id="PRO_5032758776" evidence="11">
    <location>
        <begin position="27"/>
        <end position="242"/>
    </location>
</feature>
<dbReference type="PANTHER" id="PTHR34933:SF3">
    <property type="entry name" value="FLAGELLAR L-RING PROTEIN"/>
    <property type="match status" value="1"/>
</dbReference>
<name>A0A838Y3B4_9NEIS</name>
<organism evidence="12 13">
    <name type="scientific">Aquitalea aquatica</name>
    <dbReference type="NCBI Taxonomy" id="3044273"/>
    <lineage>
        <taxon>Bacteria</taxon>
        <taxon>Pseudomonadati</taxon>
        <taxon>Pseudomonadota</taxon>
        <taxon>Betaproteobacteria</taxon>
        <taxon>Neisseriales</taxon>
        <taxon>Chromobacteriaceae</taxon>
        <taxon>Aquitalea</taxon>
    </lineage>
</organism>
<dbReference type="GO" id="GO:0016020">
    <property type="term" value="C:membrane"/>
    <property type="evidence" value="ECO:0007669"/>
    <property type="project" value="UniProtKB-SubCell"/>
</dbReference>